<reference evidence="7" key="2">
    <citation type="journal article" date="2023" name="Microbiol Resour">
        <title>Decontamination and Annotation of the Draft Genome Sequence of the Oomycete Lagenidium giganteum ARSEF 373.</title>
        <authorList>
            <person name="Morgan W.R."/>
            <person name="Tartar A."/>
        </authorList>
    </citation>
    <scope>NUCLEOTIDE SEQUENCE</scope>
    <source>
        <strain evidence="7">ARSEF 373</strain>
    </source>
</reference>
<feature type="transmembrane region" description="Helical" evidence="6">
    <location>
        <begin position="202"/>
        <end position="223"/>
    </location>
</feature>
<evidence type="ECO:0000256" key="3">
    <source>
        <dbReference type="ARBA" id="ARBA00022989"/>
    </source>
</evidence>
<keyword evidence="4 6" id="KW-0472">Membrane</keyword>
<evidence type="ECO:0000256" key="6">
    <source>
        <dbReference type="SAM" id="Phobius"/>
    </source>
</evidence>
<feature type="transmembrane region" description="Helical" evidence="6">
    <location>
        <begin position="128"/>
        <end position="155"/>
    </location>
</feature>
<evidence type="ECO:0000256" key="5">
    <source>
        <dbReference type="SAM" id="MobiDB-lite"/>
    </source>
</evidence>
<evidence type="ECO:0000313" key="8">
    <source>
        <dbReference type="Proteomes" id="UP001146120"/>
    </source>
</evidence>
<comment type="subcellular location">
    <subcellularLocation>
        <location evidence="1">Membrane</location>
        <topology evidence="1">Multi-pass membrane protein</topology>
    </subcellularLocation>
</comment>
<feature type="transmembrane region" description="Helical" evidence="6">
    <location>
        <begin position="26"/>
        <end position="49"/>
    </location>
</feature>
<evidence type="ECO:0000256" key="2">
    <source>
        <dbReference type="ARBA" id="ARBA00022692"/>
    </source>
</evidence>
<protein>
    <submittedName>
        <fullName evidence="7">Uncharacterized protein</fullName>
    </submittedName>
</protein>
<proteinExistence type="predicted"/>
<dbReference type="PANTHER" id="PTHR34292:SF2">
    <property type="entry name" value="OUTER SPORE WALL PROTEIN LDS1"/>
    <property type="match status" value="1"/>
</dbReference>
<dbReference type="PANTHER" id="PTHR34292">
    <property type="entry name" value="OUTER SPORE WALL PROTEIN LDS1"/>
    <property type="match status" value="1"/>
</dbReference>
<dbReference type="InterPro" id="IPR052786">
    <property type="entry name" value="Spore_wall_assembly"/>
</dbReference>
<feature type="transmembrane region" description="Helical" evidence="6">
    <location>
        <begin position="61"/>
        <end position="83"/>
    </location>
</feature>
<organism evidence="7 8">
    <name type="scientific">Lagenidium giganteum</name>
    <dbReference type="NCBI Taxonomy" id="4803"/>
    <lineage>
        <taxon>Eukaryota</taxon>
        <taxon>Sar</taxon>
        <taxon>Stramenopiles</taxon>
        <taxon>Oomycota</taxon>
        <taxon>Peronosporomycetes</taxon>
        <taxon>Pythiales</taxon>
        <taxon>Pythiaceae</taxon>
    </lineage>
</organism>
<keyword evidence="3 6" id="KW-1133">Transmembrane helix</keyword>
<evidence type="ECO:0000256" key="4">
    <source>
        <dbReference type="ARBA" id="ARBA00023136"/>
    </source>
</evidence>
<feature type="region of interest" description="Disordered" evidence="5">
    <location>
        <begin position="231"/>
        <end position="267"/>
    </location>
</feature>
<evidence type="ECO:0000256" key="1">
    <source>
        <dbReference type="ARBA" id="ARBA00004141"/>
    </source>
</evidence>
<dbReference type="Proteomes" id="UP001146120">
    <property type="component" value="Unassembled WGS sequence"/>
</dbReference>
<keyword evidence="2 6" id="KW-0812">Transmembrane</keyword>
<keyword evidence="8" id="KW-1185">Reference proteome</keyword>
<accession>A0AAV2YWB2</accession>
<dbReference type="InterPro" id="IPR059112">
    <property type="entry name" value="CysZ/EI24"/>
</dbReference>
<reference evidence="7" key="1">
    <citation type="submission" date="2022-11" db="EMBL/GenBank/DDBJ databases">
        <authorList>
            <person name="Morgan W.R."/>
            <person name="Tartar A."/>
        </authorList>
    </citation>
    <scope>NUCLEOTIDE SEQUENCE</scope>
    <source>
        <strain evidence="7">ARSEF 373</strain>
    </source>
</reference>
<evidence type="ECO:0000313" key="7">
    <source>
        <dbReference type="EMBL" id="DAZ98118.1"/>
    </source>
</evidence>
<dbReference type="Pfam" id="PF07264">
    <property type="entry name" value="EI24"/>
    <property type="match status" value="1"/>
</dbReference>
<comment type="caution">
    <text evidence="7">The sequence shown here is derived from an EMBL/GenBank/DDBJ whole genome shotgun (WGS) entry which is preliminary data.</text>
</comment>
<name>A0AAV2YWB2_9STRA</name>
<sequence length="267" mass="29760">MSTYVVAGFAYFVAHPSLWVTAMCPILMTIVVALVSVVVLFTIGLYPQAIGLEHVGVPAGLAWLLAVILVILEIFLVTLIYSLTCLPCFADKIFAQVLQLRGFGELVSNEARHSGCCRVCAACCRVSLWLRLVVLIATMPLNIIPILGTVVWVWLNGFLLAWEYHLYYFELKGYSYVEQRAVVKDRRLQYSSFGMQAMFLELIPFFGSLFIFTNTVGAARFAADMEEEQKESQSYWDSKGNGDLPVETQASPRQKVIPPYGTTTSSV</sequence>
<dbReference type="AlphaFoldDB" id="A0AAV2YWB2"/>
<gene>
    <name evidence="7" type="ORF">N0F65_003104</name>
</gene>
<dbReference type="EMBL" id="DAKRPA010000115">
    <property type="protein sequence ID" value="DAZ98118.1"/>
    <property type="molecule type" value="Genomic_DNA"/>
</dbReference>